<accession>A0A2N7F4C1</accession>
<dbReference type="EMBL" id="JAKMYX010000034">
    <property type="protein sequence ID" value="MDH5921537.1"/>
    <property type="molecule type" value="Genomic_DNA"/>
</dbReference>
<gene>
    <name evidence="1" type="ORF">L8R85_10935</name>
</gene>
<evidence type="ECO:0000313" key="2">
    <source>
        <dbReference type="Proteomes" id="UP001159663"/>
    </source>
</evidence>
<sequence>MKALGFGGFLRSGVAEEKLPEIKSCLNHRQKKAQTNAVWADTSIGVNKENAVIKKAGRETSLTAC</sequence>
<reference evidence="1" key="1">
    <citation type="submission" date="2022-01" db="EMBL/GenBank/DDBJ databases">
        <title>Vibrio aestuarianus Clade A and Clade B isolates are associated with Pacific oyster (Crassostrea gigas) disease outbreaks across Ireland.</title>
        <authorList>
            <person name="Coyle N."/>
            <person name="O'Toole C."/>
            <person name="Thomas J.C.L."/>
            <person name="Ryder D."/>
            <person name="Cheslett D."/>
            <person name="Feist S."/>
            <person name="Bean T."/>
            <person name="Joseph A."/>
            <person name="Waina A."/>
            <person name="Feil E."/>
            <person name="Verner-Jeffreys D.W."/>
        </authorList>
    </citation>
    <scope>NUCLEOTIDE SEQUENCE</scope>
    <source>
        <strain evidence="1">S/17/14 A</strain>
    </source>
</reference>
<dbReference type="Proteomes" id="UP001159663">
    <property type="component" value="Unassembled WGS sequence"/>
</dbReference>
<name>A0A2N7F4C1_VIBSP</name>
<evidence type="ECO:0000313" key="1">
    <source>
        <dbReference type="EMBL" id="MDH5921537.1"/>
    </source>
</evidence>
<dbReference type="AlphaFoldDB" id="A0A2N7F4C1"/>
<organism evidence="1 2">
    <name type="scientific">Vibrio splendidus</name>
    <dbReference type="NCBI Taxonomy" id="29497"/>
    <lineage>
        <taxon>Bacteria</taxon>
        <taxon>Pseudomonadati</taxon>
        <taxon>Pseudomonadota</taxon>
        <taxon>Gammaproteobacteria</taxon>
        <taxon>Vibrionales</taxon>
        <taxon>Vibrionaceae</taxon>
        <taxon>Vibrio</taxon>
    </lineage>
</organism>
<proteinExistence type="predicted"/>
<comment type="caution">
    <text evidence="1">The sequence shown here is derived from an EMBL/GenBank/DDBJ whole genome shotgun (WGS) entry which is preliminary data.</text>
</comment>
<dbReference type="RefSeq" id="WP_017077836.1">
    <property type="nucleotide sequence ID" value="NZ_CAWNYQ010000050.1"/>
</dbReference>
<protein>
    <submittedName>
        <fullName evidence="1">Uncharacterized protein</fullName>
    </submittedName>
</protein>